<protein>
    <submittedName>
        <fullName evidence="1">Uncharacterized protein</fullName>
    </submittedName>
</protein>
<gene>
    <name evidence="1" type="ORF">NPIL_304551</name>
</gene>
<sequence length="78" mass="8668">MEQNAQASSQKASKRLLFPHKKGGVLRASVIWNIQLSMTSSTHNAPRSDNGVILRGSELGFQVNSQLNLRSAEKRMLF</sequence>
<comment type="caution">
    <text evidence="1">The sequence shown here is derived from an EMBL/GenBank/DDBJ whole genome shotgun (WGS) entry which is preliminary data.</text>
</comment>
<organism evidence="1 2">
    <name type="scientific">Nephila pilipes</name>
    <name type="common">Giant wood spider</name>
    <name type="synonym">Nephila maculata</name>
    <dbReference type="NCBI Taxonomy" id="299642"/>
    <lineage>
        <taxon>Eukaryota</taxon>
        <taxon>Metazoa</taxon>
        <taxon>Ecdysozoa</taxon>
        <taxon>Arthropoda</taxon>
        <taxon>Chelicerata</taxon>
        <taxon>Arachnida</taxon>
        <taxon>Araneae</taxon>
        <taxon>Araneomorphae</taxon>
        <taxon>Entelegynae</taxon>
        <taxon>Araneoidea</taxon>
        <taxon>Nephilidae</taxon>
        <taxon>Nephila</taxon>
    </lineage>
</organism>
<dbReference type="EMBL" id="BMAW01019101">
    <property type="protein sequence ID" value="GFT61626.1"/>
    <property type="molecule type" value="Genomic_DNA"/>
</dbReference>
<dbReference type="Proteomes" id="UP000887013">
    <property type="component" value="Unassembled WGS sequence"/>
</dbReference>
<keyword evidence="2" id="KW-1185">Reference proteome</keyword>
<accession>A0A8X6TXU9</accession>
<evidence type="ECO:0000313" key="2">
    <source>
        <dbReference type="Proteomes" id="UP000887013"/>
    </source>
</evidence>
<name>A0A8X6TXU9_NEPPI</name>
<proteinExistence type="predicted"/>
<dbReference type="AlphaFoldDB" id="A0A8X6TXU9"/>
<dbReference type="OrthoDB" id="10549166at2759"/>
<reference evidence="1" key="1">
    <citation type="submission" date="2020-08" db="EMBL/GenBank/DDBJ databases">
        <title>Multicomponent nature underlies the extraordinary mechanical properties of spider dragline silk.</title>
        <authorList>
            <person name="Kono N."/>
            <person name="Nakamura H."/>
            <person name="Mori M."/>
            <person name="Yoshida Y."/>
            <person name="Ohtoshi R."/>
            <person name="Malay A.D."/>
            <person name="Moran D.A.P."/>
            <person name="Tomita M."/>
            <person name="Numata K."/>
            <person name="Arakawa K."/>
        </authorList>
    </citation>
    <scope>NUCLEOTIDE SEQUENCE</scope>
</reference>
<evidence type="ECO:0000313" key="1">
    <source>
        <dbReference type="EMBL" id="GFT61626.1"/>
    </source>
</evidence>